<dbReference type="PROSITE" id="PS50234">
    <property type="entry name" value="VWFA"/>
    <property type="match status" value="1"/>
</dbReference>
<gene>
    <name evidence="3" type="ORF">EVOR1521_LOCUS26467</name>
</gene>
<name>A0AA36JDX8_9DINO</name>
<dbReference type="Gene3D" id="3.40.50.300">
    <property type="entry name" value="P-loop containing nucleotide triphosphate hydrolases"/>
    <property type="match status" value="1"/>
</dbReference>
<dbReference type="PANTHER" id="PTHR30612:SF0">
    <property type="entry name" value="CHLOROPLAST PROTEIN-TRANSPORTING ATPASE"/>
    <property type="match status" value="1"/>
</dbReference>
<feature type="domain" description="VWFA" evidence="2">
    <location>
        <begin position="726"/>
        <end position="921"/>
    </location>
</feature>
<feature type="region of interest" description="Disordered" evidence="1">
    <location>
        <begin position="67"/>
        <end position="87"/>
    </location>
</feature>
<evidence type="ECO:0000256" key="1">
    <source>
        <dbReference type="SAM" id="MobiDB-lite"/>
    </source>
</evidence>
<dbReference type="Pfam" id="PF13519">
    <property type="entry name" value="VWA_2"/>
    <property type="match status" value="1"/>
</dbReference>
<dbReference type="InterPro" id="IPR036465">
    <property type="entry name" value="vWFA_dom_sf"/>
</dbReference>
<accession>A0AA36JDX8</accession>
<dbReference type="GO" id="GO:0005524">
    <property type="term" value="F:ATP binding"/>
    <property type="evidence" value="ECO:0007669"/>
    <property type="project" value="InterPro"/>
</dbReference>
<comment type="caution">
    <text evidence="3">The sequence shown here is derived from an EMBL/GenBank/DDBJ whole genome shotgun (WGS) entry which is preliminary data.</text>
</comment>
<sequence>MACERSSSRSPRRRESCFEMNSRWWRSPGSLAADNPLSDYDRDVILKQNPLAADLVQLNQQVITCDSQDSHAEEPSVPPDEWYAGTKKRRPGFAKDLRRHQRRRSKTALLQRSYVEMVCASEEQARLIINAVKDTCYFVLTRRDASQECSAIFDELDTDALPLTVMIFPECEGELPLHFVLTNMFRGVGAEDMADLHRRLEECGSYPPDFCSLWLCSRTFGPLPPGFPRLESFPVGDDSITGAMYSAVLCALAKRIRSKEPGSQGRANLPHSEQLSRLRSSGHPAAPRVVHETCKEWERGQKMISGEDYVYSKESGRYCALHAGRANPKAWSLALECRNFKDGLSKEIFYQERVFVMSRPRVFRRYHRILGLSGSIGSEPERKFLQETYRAAFFEVPPFLKTCRGSPFHEPLPAKLGSSQAAVYVEENVEAQTSRIAEVAFEARERVPVLIIAKDRMHADSLLESMQMAARSRGFGTTSQDVVRSLSRTLYEAEPEQWKENLNRATMPLGATEGRDKSWRITVTDRRGGRGTDYRVDDSDVDGAGGLLLIPAVVPTSQREWTQFLGRTARQDRHGQYTAVLCAKDYAALSSKYKESMPQGGCGLEPVKMVLNWGDRDTAERIKGSAALYNCGVRVNELCEEVFGKRAEILKDPQARERLVDVCQRLRWMSVREVDDAFARLPSFDPKKVPTEAKDLGRPETAPMVGSMALPPGGGPAVASHGGAKVVIFCLDWSASMKSNDTRTALNRFQTCVQCILRILKDQVRDNDLVGVVCFGPNVQTIIAPTPKGVGGRMLQTRIASLQPANAGGTCFYDAVLECLRMLGKPDLVPREALRWLVCLTDGDDLGSSLPNARGQNVTKMLASGNAPAALQMVMITVGNLKAENVQVIQSWVRQVTALGGKGLHLGDKDATGIAKAFEVVAEFLAAETGGATEC</sequence>
<evidence type="ECO:0000259" key="2">
    <source>
        <dbReference type="PROSITE" id="PS50234"/>
    </source>
</evidence>
<organism evidence="3 4">
    <name type="scientific">Effrenium voratum</name>
    <dbReference type="NCBI Taxonomy" id="2562239"/>
    <lineage>
        <taxon>Eukaryota</taxon>
        <taxon>Sar</taxon>
        <taxon>Alveolata</taxon>
        <taxon>Dinophyceae</taxon>
        <taxon>Suessiales</taxon>
        <taxon>Symbiodiniaceae</taxon>
        <taxon>Effrenium</taxon>
    </lineage>
</organism>
<dbReference type="GO" id="GO:0006605">
    <property type="term" value="P:protein targeting"/>
    <property type="evidence" value="ECO:0007669"/>
    <property type="project" value="InterPro"/>
</dbReference>
<dbReference type="SUPFAM" id="SSF53300">
    <property type="entry name" value="vWA-like"/>
    <property type="match status" value="1"/>
</dbReference>
<feature type="region of interest" description="Disordered" evidence="1">
    <location>
        <begin position="261"/>
        <end position="286"/>
    </location>
</feature>
<dbReference type="InterPro" id="IPR002035">
    <property type="entry name" value="VWF_A"/>
</dbReference>
<dbReference type="InterPro" id="IPR000185">
    <property type="entry name" value="SecA"/>
</dbReference>
<dbReference type="GO" id="GO:0006886">
    <property type="term" value="P:intracellular protein transport"/>
    <property type="evidence" value="ECO:0007669"/>
    <property type="project" value="InterPro"/>
</dbReference>
<dbReference type="Proteomes" id="UP001178507">
    <property type="component" value="Unassembled WGS sequence"/>
</dbReference>
<keyword evidence="4" id="KW-1185">Reference proteome</keyword>
<dbReference type="InterPro" id="IPR027417">
    <property type="entry name" value="P-loop_NTPase"/>
</dbReference>
<dbReference type="CDD" id="cd00198">
    <property type="entry name" value="vWFA"/>
    <property type="match status" value="1"/>
</dbReference>
<evidence type="ECO:0000313" key="3">
    <source>
        <dbReference type="EMBL" id="CAJ1403904.1"/>
    </source>
</evidence>
<proteinExistence type="predicted"/>
<reference evidence="3" key="1">
    <citation type="submission" date="2023-08" db="EMBL/GenBank/DDBJ databases">
        <authorList>
            <person name="Chen Y."/>
            <person name="Shah S."/>
            <person name="Dougan E. K."/>
            <person name="Thang M."/>
            <person name="Chan C."/>
        </authorList>
    </citation>
    <scope>NUCLEOTIDE SEQUENCE</scope>
</reference>
<protein>
    <recommendedName>
        <fullName evidence="2">VWFA domain-containing protein</fullName>
    </recommendedName>
</protein>
<evidence type="ECO:0000313" key="4">
    <source>
        <dbReference type="Proteomes" id="UP001178507"/>
    </source>
</evidence>
<dbReference type="PANTHER" id="PTHR30612">
    <property type="entry name" value="SECA INNER MEMBRANE COMPONENT OF SEC PROTEIN SECRETION SYSTEM"/>
    <property type="match status" value="1"/>
</dbReference>
<dbReference type="EMBL" id="CAUJNA010003515">
    <property type="protein sequence ID" value="CAJ1403904.1"/>
    <property type="molecule type" value="Genomic_DNA"/>
</dbReference>
<dbReference type="Gene3D" id="3.40.50.410">
    <property type="entry name" value="von Willebrand factor, type A domain"/>
    <property type="match status" value="1"/>
</dbReference>
<dbReference type="AlphaFoldDB" id="A0AA36JDX8"/>